<keyword evidence="1" id="KW-1133">Transmembrane helix</keyword>
<proteinExistence type="predicted"/>
<dbReference type="RefSeq" id="WP_111196023.1">
    <property type="nucleotide sequence ID" value="NZ_QKVK01000001.1"/>
</dbReference>
<dbReference type="AlphaFoldDB" id="A0A2W2ATV5"/>
<keyword evidence="1" id="KW-0472">Membrane</keyword>
<dbReference type="PANTHER" id="PTHR15887:SF1">
    <property type="entry name" value="TRANSMEMBRANE PROTEIN 69"/>
    <property type="match status" value="1"/>
</dbReference>
<gene>
    <name evidence="2" type="ORF">DK847_02510</name>
</gene>
<sequence length="154" mass="15870">MNDHSLSGRIPAPALWLGLAGLIPFLAGAASQWASLPLLPAETGLKLVIVYAAIILSFLGGIRWGTAIGPYDQGRQALEFSASVLGSLAGLAAAFLPPIPALALLIAGFLMQGLWDVMSADAGRLPAWFGRLRMILTAGAVVSLIAALLAVIVT</sequence>
<evidence type="ECO:0000256" key="1">
    <source>
        <dbReference type="SAM" id="Phobius"/>
    </source>
</evidence>
<dbReference type="EMBL" id="QKVK01000001">
    <property type="protein sequence ID" value="PZF78695.1"/>
    <property type="molecule type" value="Genomic_DNA"/>
</dbReference>
<feature type="transmembrane region" description="Helical" evidence="1">
    <location>
        <begin position="132"/>
        <end position="153"/>
    </location>
</feature>
<organism evidence="2 3">
    <name type="scientific">Aestuariivirga litoralis</name>
    <dbReference type="NCBI Taxonomy" id="2650924"/>
    <lineage>
        <taxon>Bacteria</taxon>
        <taxon>Pseudomonadati</taxon>
        <taxon>Pseudomonadota</taxon>
        <taxon>Alphaproteobacteria</taxon>
        <taxon>Hyphomicrobiales</taxon>
        <taxon>Aestuariivirgaceae</taxon>
        <taxon>Aestuariivirga</taxon>
    </lineage>
</organism>
<feature type="transmembrane region" description="Helical" evidence="1">
    <location>
        <begin position="12"/>
        <end position="33"/>
    </location>
</feature>
<feature type="transmembrane region" description="Helical" evidence="1">
    <location>
        <begin position="45"/>
        <end position="65"/>
    </location>
</feature>
<protein>
    <submittedName>
        <fullName evidence="2">DUF3429 domain-containing protein</fullName>
    </submittedName>
</protein>
<comment type="caution">
    <text evidence="2">The sequence shown here is derived from an EMBL/GenBank/DDBJ whole genome shotgun (WGS) entry which is preliminary data.</text>
</comment>
<dbReference type="InterPro" id="IPR021836">
    <property type="entry name" value="DUF3429"/>
</dbReference>
<name>A0A2W2ATV5_9HYPH</name>
<dbReference type="Proteomes" id="UP000248795">
    <property type="component" value="Unassembled WGS sequence"/>
</dbReference>
<evidence type="ECO:0000313" key="2">
    <source>
        <dbReference type="EMBL" id="PZF78695.1"/>
    </source>
</evidence>
<feature type="transmembrane region" description="Helical" evidence="1">
    <location>
        <begin position="77"/>
        <end position="96"/>
    </location>
</feature>
<dbReference type="Pfam" id="PF11911">
    <property type="entry name" value="DUF3429"/>
    <property type="match status" value="1"/>
</dbReference>
<accession>A0A2W2ATV5</accession>
<keyword evidence="3" id="KW-1185">Reference proteome</keyword>
<dbReference type="PANTHER" id="PTHR15887">
    <property type="entry name" value="TRANSMEMBRANE PROTEIN 69"/>
    <property type="match status" value="1"/>
</dbReference>
<reference evidence="3" key="1">
    <citation type="submission" date="2018-06" db="EMBL/GenBank/DDBJ databases">
        <title>Aestuariibacter litoralis strain KCTC 52945T.</title>
        <authorList>
            <person name="Li X."/>
            <person name="Salam N."/>
            <person name="Li J.-L."/>
            <person name="Chen Y.-M."/>
            <person name="Yang Z.-W."/>
            <person name="Zhang L.-Y."/>
            <person name="Han M.-X."/>
            <person name="Xiao M."/>
            <person name="Li W.-J."/>
        </authorList>
    </citation>
    <scope>NUCLEOTIDE SEQUENCE [LARGE SCALE GENOMIC DNA]</scope>
    <source>
        <strain evidence="3">KCTC 52945</strain>
    </source>
</reference>
<evidence type="ECO:0000313" key="3">
    <source>
        <dbReference type="Proteomes" id="UP000248795"/>
    </source>
</evidence>
<keyword evidence="1" id="KW-0812">Transmembrane</keyword>